<proteinExistence type="predicted"/>
<accession>A0ABZ0KSX6</accession>
<dbReference type="RefSeq" id="WP_323690783.1">
    <property type="nucleotide sequence ID" value="NZ_CP116341.1"/>
</dbReference>
<dbReference type="EMBL" id="CP116341">
    <property type="protein sequence ID" value="WOV83108.1"/>
    <property type="molecule type" value="Genomic_DNA"/>
</dbReference>
<organism evidence="1 2">
    <name type="scientific">Sporosarcina jeotgali</name>
    <dbReference type="NCBI Taxonomy" id="3020056"/>
    <lineage>
        <taxon>Bacteria</taxon>
        <taxon>Bacillati</taxon>
        <taxon>Bacillota</taxon>
        <taxon>Bacilli</taxon>
        <taxon>Bacillales</taxon>
        <taxon>Caryophanaceae</taxon>
        <taxon>Sporosarcina</taxon>
    </lineage>
</organism>
<keyword evidence="2" id="KW-1185">Reference proteome</keyword>
<reference evidence="1 2" key="1">
    <citation type="submission" date="2023-01" db="EMBL/GenBank/DDBJ databases">
        <title>Sporosarcina sp. nov., isolated from Korean tranditional fermented seafood 'Jeotgal'.</title>
        <authorList>
            <person name="Yang A.-I."/>
        </authorList>
    </citation>
    <scope>NUCLEOTIDE SEQUENCE [LARGE SCALE GENOMIC DNA]</scope>
    <source>
        <strain evidence="1 2">B2O-1</strain>
    </source>
</reference>
<dbReference type="Proteomes" id="UP001303532">
    <property type="component" value="Chromosome"/>
</dbReference>
<gene>
    <name evidence="1" type="ORF">PGH26_09210</name>
</gene>
<protein>
    <recommendedName>
        <fullName evidence="3">EcsC family protein</fullName>
    </recommendedName>
</protein>
<name>A0ABZ0KSX6_9BACL</name>
<evidence type="ECO:0000313" key="1">
    <source>
        <dbReference type="EMBL" id="WOV83108.1"/>
    </source>
</evidence>
<evidence type="ECO:0008006" key="3">
    <source>
        <dbReference type="Google" id="ProtNLM"/>
    </source>
</evidence>
<evidence type="ECO:0000313" key="2">
    <source>
        <dbReference type="Proteomes" id="UP001303532"/>
    </source>
</evidence>
<sequence length="140" mass="15111">MGALSEENVGKVLEWSYNKVIQGIPGTDSAYELADNYLSKSSDTDEAINSLINWQTSKCATSGFVTGLGGVITMPVAIPANIASVIYVQMRMIAAIAYTHNSKAILNSVRLVRYTGSGSLNMSSFSLLDFKSSLLDYQNK</sequence>